<comment type="caution">
    <text evidence="10">The sequence shown here is derived from an EMBL/GenBank/DDBJ whole genome shotgun (WGS) entry which is preliminary data.</text>
</comment>
<dbReference type="GO" id="GO:0019545">
    <property type="term" value="P:L-arginine catabolic process to succinate"/>
    <property type="evidence" value="ECO:0007669"/>
    <property type="project" value="UniProtKB-UniRule"/>
</dbReference>
<comment type="catalytic activity">
    <reaction evidence="5">
        <text>N-succinyl-L-glutamate + H2O = L-glutamate + succinate</text>
        <dbReference type="Rhea" id="RHEA:15169"/>
        <dbReference type="ChEBI" id="CHEBI:15377"/>
        <dbReference type="ChEBI" id="CHEBI:29985"/>
        <dbReference type="ChEBI" id="CHEBI:30031"/>
        <dbReference type="ChEBI" id="CHEBI:58763"/>
        <dbReference type="EC" id="3.5.1.96"/>
    </reaction>
</comment>
<evidence type="ECO:0000256" key="3">
    <source>
        <dbReference type="ARBA" id="ARBA00022801"/>
    </source>
</evidence>
<feature type="domain" description="AstE/AspA barrel-sandwich hybrid" evidence="7">
    <location>
        <begin position="249"/>
        <end position="322"/>
    </location>
</feature>
<dbReference type="UniPathway" id="UPA00185">
    <property type="reaction ID" value="UER00283"/>
</dbReference>
<evidence type="ECO:0000256" key="6">
    <source>
        <dbReference type="NCBIfam" id="TIGR03242"/>
    </source>
</evidence>
<feature type="binding site" evidence="5">
    <location>
        <position position="53"/>
    </location>
    <ligand>
        <name>Zn(2+)</name>
        <dbReference type="ChEBI" id="CHEBI:29105"/>
    </ligand>
</feature>
<dbReference type="InterPro" id="IPR007036">
    <property type="entry name" value="Aste_AspA_hybrid_dom"/>
</dbReference>
<accession>A0A371YM60</accession>
<dbReference type="InterPro" id="IPR055438">
    <property type="entry name" value="AstE_AspA_cat"/>
</dbReference>
<feature type="domain" description="Succinylglutamate desuccinylase/Aspartoacylase catalytic" evidence="8">
    <location>
        <begin position="44"/>
        <end position="235"/>
    </location>
</feature>
<evidence type="ECO:0000313" key="9">
    <source>
        <dbReference type="EMBL" id="MFC2995350.1"/>
    </source>
</evidence>
<keyword evidence="4 5" id="KW-0862">Zinc</keyword>
<evidence type="ECO:0000259" key="8">
    <source>
        <dbReference type="Pfam" id="PF24827"/>
    </source>
</evidence>
<dbReference type="CDD" id="cd03855">
    <property type="entry name" value="M14_ASTE"/>
    <property type="match status" value="1"/>
</dbReference>
<dbReference type="GO" id="GO:0009017">
    <property type="term" value="F:succinylglutamate desuccinylase activity"/>
    <property type="evidence" value="ECO:0007669"/>
    <property type="project" value="UniProtKB-UniRule"/>
</dbReference>
<evidence type="ECO:0000259" key="7">
    <source>
        <dbReference type="Pfam" id="PF04952"/>
    </source>
</evidence>
<dbReference type="Proteomes" id="UP001595455">
    <property type="component" value="Unassembled WGS sequence"/>
</dbReference>
<dbReference type="PANTHER" id="PTHR15162">
    <property type="entry name" value="ASPARTOACYLASE"/>
    <property type="match status" value="1"/>
</dbReference>
<dbReference type="RefSeq" id="WP_107009299.1">
    <property type="nucleotide sequence ID" value="NZ_JBHRSF010000021.1"/>
</dbReference>
<comment type="similarity">
    <text evidence="5">Belongs to the AspA/AstE family. Succinylglutamate desuccinylase subfamily.</text>
</comment>
<dbReference type="Gene3D" id="3.40.630.10">
    <property type="entry name" value="Zn peptidases"/>
    <property type="match status" value="1"/>
</dbReference>
<dbReference type="NCBIfam" id="NF003706">
    <property type="entry name" value="PRK05324.1"/>
    <property type="match status" value="1"/>
</dbReference>
<dbReference type="Pfam" id="PF04952">
    <property type="entry name" value="AstE_AspA_hybrid"/>
    <property type="match status" value="1"/>
</dbReference>
<evidence type="ECO:0000256" key="2">
    <source>
        <dbReference type="ARBA" id="ARBA00022723"/>
    </source>
</evidence>
<dbReference type="EC" id="3.5.1.96" evidence="5 6"/>
<dbReference type="GO" id="GO:0008270">
    <property type="term" value="F:zinc ion binding"/>
    <property type="evidence" value="ECO:0007669"/>
    <property type="project" value="UniProtKB-UniRule"/>
</dbReference>
<keyword evidence="12" id="KW-1185">Reference proteome</keyword>
<dbReference type="NCBIfam" id="TIGR03242">
    <property type="entry name" value="arg_catab_astE"/>
    <property type="match status" value="1"/>
</dbReference>
<evidence type="ECO:0000313" key="12">
    <source>
        <dbReference type="Proteomes" id="UP001595455"/>
    </source>
</evidence>
<comment type="function">
    <text evidence="5">Transforms N(2)-succinylglutamate into succinate and glutamate.</text>
</comment>
<dbReference type="Pfam" id="PF24827">
    <property type="entry name" value="AstE_AspA_cat"/>
    <property type="match status" value="1"/>
</dbReference>
<feature type="binding site" evidence="5">
    <location>
        <position position="148"/>
    </location>
    <ligand>
        <name>Zn(2+)</name>
        <dbReference type="ChEBI" id="CHEBI:29105"/>
    </ligand>
</feature>
<dbReference type="EMBL" id="JBHRSF010000021">
    <property type="protein sequence ID" value="MFC2995350.1"/>
    <property type="molecule type" value="Genomic_DNA"/>
</dbReference>
<sequence>MEDFLKLTLSGEQPSQKSGENQILLWEWIAEGIIQFTPRQSYQKAIVLSAGIHGNETAPIEILNQICTDLITGKLHLKEQVLMILGHPEAMRQGVRYLNNDLNRMFCGGRVHLDEDQETQRAFQLENTVSDFFSHQNHDVDFYHYDLHTAIRASLLPTFALLPLKKVPYNTTLLESLNAAQLDAIVSHNCAGKTFTSYTSEQFNAQSCTLELGKAQPFSHNNLEDFEATNVMLRALLSQTNLCPTENNKTKYFSVIENIIKNNHSFKLNIPANAPNFTSFSQGEILYSQDKQDYIVENEKIWILFPNPDVKVGLRAGLILKES</sequence>
<reference evidence="9" key="1">
    <citation type="journal article" date="2014" name="Int. J. Syst. Evol. Microbiol.">
        <title>Complete genome of a new Firmicutes species belonging to the dominant human colonic microbiota ('Ruminococcus bicirculans') reveals two chromosomes and a selective capacity to utilize plant glucans.</title>
        <authorList>
            <consortium name="NISC Comparative Sequencing Program"/>
            <person name="Wegmann U."/>
            <person name="Louis P."/>
            <person name="Goesmann A."/>
            <person name="Henrissat B."/>
            <person name="Duncan S.H."/>
            <person name="Flint H.J."/>
        </authorList>
    </citation>
    <scope>NUCLEOTIDE SEQUENCE</scope>
    <source>
        <strain evidence="9">KCTC 62575</strain>
    </source>
</reference>
<name>A0A371YM60_9GAMM</name>
<keyword evidence="3 5" id="KW-0378">Hydrolase</keyword>
<gene>
    <name evidence="5 10" type="primary">astE</name>
    <name evidence="9" type="ORF">ACFODO_08730</name>
    <name evidence="10" type="ORF">C9E89_015795</name>
</gene>
<dbReference type="HAMAP" id="MF_00767">
    <property type="entry name" value="Arg_catab_AstE"/>
    <property type="match status" value="1"/>
</dbReference>
<keyword evidence="2 5" id="KW-0479">Metal-binding</keyword>
<reference evidence="9" key="4">
    <citation type="submission" date="2024-09" db="EMBL/GenBank/DDBJ databases">
        <authorList>
            <person name="Sun Q."/>
            <person name="Mori K."/>
        </authorList>
    </citation>
    <scope>NUCLEOTIDE SEQUENCE</scope>
    <source>
        <strain evidence="9">KCTC 62575</strain>
    </source>
</reference>
<dbReference type="Proteomes" id="UP000240957">
    <property type="component" value="Unassembled WGS sequence"/>
</dbReference>
<proteinExistence type="inferred from homology"/>
<reference evidence="12" key="3">
    <citation type="journal article" date="2019" name="Int. J. Syst. Evol. Microbiol.">
        <title>The Global Catalogue of Microorganisms (GCM) 10K type strain sequencing project: providing services to taxonomists for standard genome sequencing and annotation.</title>
        <authorList>
            <consortium name="The Broad Institute Genomics Platform"/>
            <consortium name="The Broad Institute Genome Sequencing Center for Infectious Disease"/>
            <person name="Wu L."/>
            <person name="Ma J."/>
        </authorList>
    </citation>
    <scope>NUCLEOTIDE SEQUENCE [LARGE SCALE GENOMIC DNA]</scope>
    <source>
        <strain evidence="12">KCTC 62575</strain>
    </source>
</reference>
<dbReference type="GO" id="GO:0016788">
    <property type="term" value="F:hydrolase activity, acting on ester bonds"/>
    <property type="evidence" value="ECO:0007669"/>
    <property type="project" value="UniProtKB-UniRule"/>
</dbReference>
<feature type="active site" evidence="5">
    <location>
        <position position="211"/>
    </location>
</feature>
<organism evidence="10 11">
    <name type="scientific">Acinetobacter sichuanensis</name>
    <dbReference type="NCBI Taxonomy" id="2136183"/>
    <lineage>
        <taxon>Bacteria</taxon>
        <taxon>Pseudomonadati</taxon>
        <taxon>Pseudomonadota</taxon>
        <taxon>Gammaproteobacteria</taxon>
        <taxon>Moraxellales</taxon>
        <taxon>Moraxellaceae</taxon>
        <taxon>Acinetobacter</taxon>
    </lineage>
</organism>
<evidence type="ECO:0000313" key="10">
    <source>
        <dbReference type="EMBL" id="RFC82542.1"/>
    </source>
</evidence>
<comment type="cofactor">
    <cofactor evidence="5">
        <name>Zn(2+)</name>
        <dbReference type="ChEBI" id="CHEBI:29105"/>
    </cofactor>
    <text evidence="5">Binds 1 zinc ion per subunit.</text>
</comment>
<dbReference type="PANTHER" id="PTHR15162:SF7">
    <property type="entry name" value="SUCCINYLGLUTAMATE DESUCCINYLASE"/>
    <property type="match status" value="1"/>
</dbReference>
<comment type="pathway">
    <text evidence="5">Amino-acid degradation; L-arginine degradation via AST pathway; L-glutamate and succinate from L-arginine: step 5/5.</text>
</comment>
<protein>
    <recommendedName>
        <fullName evidence="5 6">Succinylglutamate desuccinylase</fullName>
        <ecNumber evidence="5 6">3.5.1.96</ecNumber>
    </recommendedName>
</protein>
<feature type="binding site" evidence="5">
    <location>
        <position position="56"/>
    </location>
    <ligand>
        <name>Zn(2+)</name>
        <dbReference type="ChEBI" id="CHEBI:29105"/>
    </ligand>
</feature>
<dbReference type="InterPro" id="IPR016681">
    <property type="entry name" value="SuccinylGlu_desuccinylase"/>
</dbReference>
<dbReference type="OrthoDB" id="5290473at2"/>
<reference evidence="10 11" key="2">
    <citation type="submission" date="2018-08" db="EMBL/GenBank/DDBJ databases">
        <title>The draft genome of Acinetobacter sichuanensis strain WCHAc060041.</title>
        <authorList>
            <person name="Qin J."/>
            <person name="Feng Y."/>
            <person name="Zong Z."/>
        </authorList>
    </citation>
    <scope>NUCLEOTIDE SEQUENCE [LARGE SCALE GENOMIC DNA]</scope>
    <source>
        <strain evidence="10 11">WCHAc060041</strain>
    </source>
</reference>
<dbReference type="SUPFAM" id="SSF53187">
    <property type="entry name" value="Zn-dependent exopeptidases"/>
    <property type="match status" value="1"/>
</dbReference>
<keyword evidence="1 5" id="KW-0056">Arginine metabolism</keyword>
<evidence type="ECO:0000313" key="11">
    <source>
        <dbReference type="Proteomes" id="UP000240957"/>
    </source>
</evidence>
<evidence type="ECO:0000256" key="1">
    <source>
        <dbReference type="ARBA" id="ARBA00022503"/>
    </source>
</evidence>
<dbReference type="EMBL" id="PYIX02000031">
    <property type="protein sequence ID" value="RFC82542.1"/>
    <property type="molecule type" value="Genomic_DNA"/>
</dbReference>
<evidence type="ECO:0000256" key="5">
    <source>
        <dbReference type="HAMAP-Rule" id="MF_00767"/>
    </source>
</evidence>
<dbReference type="GO" id="GO:0019544">
    <property type="term" value="P:L-arginine catabolic process to L-glutamate"/>
    <property type="evidence" value="ECO:0007669"/>
    <property type="project" value="UniProtKB-UniRule"/>
</dbReference>
<dbReference type="InterPro" id="IPR050178">
    <property type="entry name" value="AspA/AstE_fam"/>
</dbReference>
<dbReference type="AlphaFoldDB" id="A0A371YM60"/>
<evidence type="ECO:0000256" key="4">
    <source>
        <dbReference type="ARBA" id="ARBA00022833"/>
    </source>
</evidence>